<dbReference type="PANTHER" id="PTHR43401">
    <property type="entry name" value="L-THREONINE 3-DEHYDROGENASE"/>
    <property type="match status" value="1"/>
</dbReference>
<comment type="caution">
    <text evidence="3">The sequence shown here is derived from an EMBL/GenBank/DDBJ whole genome shotgun (WGS) entry which is preliminary data.</text>
</comment>
<dbReference type="SUPFAM" id="SSF50129">
    <property type="entry name" value="GroES-like"/>
    <property type="match status" value="1"/>
</dbReference>
<dbReference type="SUPFAM" id="SSF51735">
    <property type="entry name" value="NAD(P)-binding Rossmann-fold domains"/>
    <property type="match status" value="1"/>
</dbReference>
<dbReference type="Gene3D" id="3.90.180.10">
    <property type="entry name" value="Medium-chain alcohol dehydrogenases, catalytic domain"/>
    <property type="match status" value="1"/>
</dbReference>
<keyword evidence="1" id="KW-0560">Oxidoreductase</keyword>
<dbReference type="InterPro" id="IPR036291">
    <property type="entry name" value="NAD(P)-bd_dom_sf"/>
</dbReference>
<reference evidence="3" key="1">
    <citation type="journal article" date="2021" name="PeerJ">
        <title>Extensive microbial diversity within the chicken gut microbiome revealed by metagenomics and culture.</title>
        <authorList>
            <person name="Gilroy R."/>
            <person name="Ravi A."/>
            <person name="Getino M."/>
            <person name="Pursley I."/>
            <person name="Horton D.L."/>
            <person name="Alikhan N.F."/>
            <person name="Baker D."/>
            <person name="Gharbi K."/>
            <person name="Hall N."/>
            <person name="Watson M."/>
            <person name="Adriaenssens E.M."/>
            <person name="Foster-Nyarko E."/>
            <person name="Jarju S."/>
            <person name="Secka A."/>
            <person name="Antonio M."/>
            <person name="Oren A."/>
            <person name="Chaudhuri R.R."/>
            <person name="La Ragione R."/>
            <person name="Hildebrand F."/>
            <person name="Pallen M.J."/>
        </authorList>
    </citation>
    <scope>NUCLEOTIDE SEQUENCE</scope>
    <source>
        <strain evidence="3">811</strain>
    </source>
</reference>
<protein>
    <submittedName>
        <fullName evidence="3">Alcohol dehydrogenase catalytic domain-containing protein</fullName>
    </submittedName>
</protein>
<proteinExistence type="predicted"/>
<dbReference type="InterPro" id="IPR013154">
    <property type="entry name" value="ADH-like_N"/>
</dbReference>
<evidence type="ECO:0000313" key="4">
    <source>
        <dbReference type="Proteomes" id="UP000824204"/>
    </source>
</evidence>
<dbReference type="InterPro" id="IPR050129">
    <property type="entry name" value="Zn_alcohol_dh"/>
</dbReference>
<dbReference type="AlphaFoldDB" id="A0A9D1V6Y1"/>
<organism evidence="3 4">
    <name type="scientific">Candidatus Borkfalkia faecipullorum</name>
    <dbReference type="NCBI Taxonomy" id="2838510"/>
    <lineage>
        <taxon>Bacteria</taxon>
        <taxon>Bacillati</taxon>
        <taxon>Bacillota</taxon>
        <taxon>Clostridia</taxon>
        <taxon>Christensenellales</taxon>
        <taxon>Christensenellaceae</taxon>
        <taxon>Candidatus Borkfalkia</taxon>
    </lineage>
</organism>
<name>A0A9D1V6Y1_9FIRM</name>
<dbReference type="Pfam" id="PF08240">
    <property type="entry name" value="ADH_N"/>
    <property type="match status" value="1"/>
</dbReference>
<gene>
    <name evidence="3" type="ORF">H9741_02270</name>
</gene>
<dbReference type="InterPro" id="IPR011032">
    <property type="entry name" value="GroES-like_sf"/>
</dbReference>
<dbReference type="PANTHER" id="PTHR43401:SF2">
    <property type="entry name" value="L-THREONINE 3-DEHYDROGENASE"/>
    <property type="match status" value="1"/>
</dbReference>
<evidence type="ECO:0000256" key="1">
    <source>
        <dbReference type="ARBA" id="ARBA00023002"/>
    </source>
</evidence>
<dbReference type="GO" id="GO:0016491">
    <property type="term" value="F:oxidoreductase activity"/>
    <property type="evidence" value="ECO:0007669"/>
    <property type="project" value="UniProtKB-KW"/>
</dbReference>
<reference evidence="3" key="2">
    <citation type="submission" date="2021-04" db="EMBL/GenBank/DDBJ databases">
        <authorList>
            <person name="Gilroy R."/>
        </authorList>
    </citation>
    <scope>NUCLEOTIDE SEQUENCE</scope>
    <source>
        <strain evidence="3">811</strain>
    </source>
</reference>
<accession>A0A9D1V6Y1</accession>
<evidence type="ECO:0000259" key="2">
    <source>
        <dbReference type="Pfam" id="PF08240"/>
    </source>
</evidence>
<dbReference type="Gene3D" id="3.40.50.720">
    <property type="entry name" value="NAD(P)-binding Rossmann-like Domain"/>
    <property type="match status" value="1"/>
</dbReference>
<feature type="domain" description="Alcohol dehydrogenase-like N-terminal" evidence="2">
    <location>
        <begin position="25"/>
        <end position="131"/>
    </location>
</feature>
<dbReference type="EMBL" id="DXFX01000031">
    <property type="protein sequence ID" value="HIX07275.1"/>
    <property type="molecule type" value="Genomic_DNA"/>
</dbReference>
<dbReference type="Proteomes" id="UP000824204">
    <property type="component" value="Unassembled WGS sequence"/>
</dbReference>
<evidence type="ECO:0000313" key="3">
    <source>
        <dbReference type="EMBL" id="HIX07275.1"/>
    </source>
</evidence>
<sequence length="340" mass="36543">MKIWKILSPKVLATEERPDNLTSRTQAKVKVTNVLLSGTELRAYCGTSKPRYPFVPGRFAVGVVGEAGEDCVKVEKNTRVFLHDATPCGKCEHCLAGNEDNCSNVQIAGVNTEGYLRDFVVTEESNLSPLPPSVSDTEALFAGIVATAENVIDKLNLSKGSHVAVFGAGELGNVLSQLLIYHQAVPILVDADEERLKTAAQCGIYYTVRANEEMLSEIERITGGRLACASVHTSYNNISPVIPFDATAFGGMVVYTGLSFPECTAQLKPAFDKQLTLTAVANDYSNIESAINLLLNKAVNLAPLHLTSHPVSQTEEAFKEGAAKAEKGENVPVSLLNMLS</sequence>